<dbReference type="Gene3D" id="1.10.10.10">
    <property type="entry name" value="Winged helix-like DNA-binding domain superfamily/Winged helix DNA-binding domain"/>
    <property type="match status" value="1"/>
</dbReference>
<dbReference type="InterPro" id="IPR001845">
    <property type="entry name" value="HTH_ArsR_DNA-bd_dom"/>
</dbReference>
<keyword evidence="6" id="KW-1185">Reference proteome</keyword>
<dbReference type="InterPro" id="IPR051011">
    <property type="entry name" value="Metal_resp_trans_reg"/>
</dbReference>
<gene>
    <name evidence="5" type="ordered locus">Ferp_1252</name>
</gene>
<dbReference type="NCBIfam" id="NF033788">
    <property type="entry name" value="HTH_metalloreg"/>
    <property type="match status" value="1"/>
</dbReference>
<organism evidence="5 6">
    <name type="scientific">Ferroglobus placidus (strain DSM 10642 / AEDII12DO)</name>
    <dbReference type="NCBI Taxonomy" id="589924"/>
    <lineage>
        <taxon>Archaea</taxon>
        <taxon>Methanobacteriati</taxon>
        <taxon>Methanobacteriota</taxon>
        <taxon>Archaeoglobi</taxon>
        <taxon>Archaeoglobales</taxon>
        <taxon>Archaeoglobaceae</taxon>
        <taxon>Ferroglobus</taxon>
    </lineage>
</organism>
<dbReference type="KEGG" id="fpl:Ferp_1252"/>
<dbReference type="EMBL" id="CP001899">
    <property type="protein sequence ID" value="ADC65406.1"/>
    <property type="molecule type" value="Genomic_DNA"/>
</dbReference>
<dbReference type="Proteomes" id="UP000002613">
    <property type="component" value="Chromosome"/>
</dbReference>
<dbReference type="GO" id="GO:0003700">
    <property type="term" value="F:DNA-binding transcription factor activity"/>
    <property type="evidence" value="ECO:0007669"/>
    <property type="project" value="InterPro"/>
</dbReference>
<dbReference type="eggNOG" id="arCOG01681">
    <property type="taxonomic scope" value="Archaea"/>
</dbReference>
<evidence type="ECO:0000256" key="2">
    <source>
        <dbReference type="ARBA" id="ARBA00023125"/>
    </source>
</evidence>
<dbReference type="STRING" id="589924.Ferp_1252"/>
<dbReference type="InterPro" id="IPR011991">
    <property type="entry name" value="ArsR-like_HTH"/>
</dbReference>
<evidence type="ECO:0000313" key="6">
    <source>
        <dbReference type="Proteomes" id="UP000002613"/>
    </source>
</evidence>
<evidence type="ECO:0000313" key="5">
    <source>
        <dbReference type="EMBL" id="ADC65406.1"/>
    </source>
</evidence>
<dbReference type="HOGENOM" id="CLU_097806_3_1_2"/>
<keyword evidence="3" id="KW-0804">Transcription</keyword>
<dbReference type="InterPro" id="IPR036390">
    <property type="entry name" value="WH_DNA-bd_sf"/>
</dbReference>
<dbReference type="CDD" id="cd00090">
    <property type="entry name" value="HTH_ARSR"/>
    <property type="match status" value="1"/>
</dbReference>
<dbReference type="AlphaFoldDB" id="D3RY43"/>
<dbReference type="PRINTS" id="PR00778">
    <property type="entry name" value="HTHARSR"/>
</dbReference>
<protein>
    <submittedName>
        <fullName evidence="5">Transcriptional regulator, ArsR family</fullName>
    </submittedName>
</protein>
<dbReference type="OrthoDB" id="46231at2157"/>
<feature type="domain" description="HTH arsR-type" evidence="4">
    <location>
        <begin position="1"/>
        <end position="94"/>
    </location>
</feature>
<keyword evidence="1" id="KW-0805">Transcription regulation</keyword>
<dbReference type="GeneID" id="25395301"/>
<dbReference type="GO" id="GO:0003677">
    <property type="term" value="F:DNA binding"/>
    <property type="evidence" value="ECO:0007669"/>
    <property type="project" value="UniProtKB-KW"/>
</dbReference>
<proteinExistence type="predicted"/>
<evidence type="ECO:0000259" key="4">
    <source>
        <dbReference type="PROSITE" id="PS50987"/>
    </source>
</evidence>
<dbReference type="PROSITE" id="PS50987">
    <property type="entry name" value="HTH_ARSR_2"/>
    <property type="match status" value="1"/>
</dbReference>
<evidence type="ECO:0000256" key="1">
    <source>
        <dbReference type="ARBA" id="ARBA00023015"/>
    </source>
</evidence>
<keyword evidence="2" id="KW-0238">DNA-binding</keyword>
<reference evidence="5 6" key="2">
    <citation type="journal article" date="2011" name="Stand. Genomic Sci.">
        <title>Complete genome sequence of Ferroglobus placidus AEDII12DO.</title>
        <authorList>
            <person name="Anderson I."/>
            <person name="Risso C."/>
            <person name="Holmes D."/>
            <person name="Lucas S."/>
            <person name="Copeland A."/>
            <person name="Lapidus A."/>
            <person name="Cheng J.F."/>
            <person name="Bruce D."/>
            <person name="Goodwin L."/>
            <person name="Pitluck S."/>
            <person name="Saunders E."/>
            <person name="Brettin T."/>
            <person name="Detter J.C."/>
            <person name="Han C."/>
            <person name="Tapia R."/>
            <person name="Larimer F."/>
            <person name="Land M."/>
            <person name="Hauser L."/>
            <person name="Woyke T."/>
            <person name="Lovley D."/>
            <person name="Kyrpides N."/>
            <person name="Ivanova N."/>
        </authorList>
    </citation>
    <scope>NUCLEOTIDE SEQUENCE [LARGE SCALE GENOMIC DNA]</scope>
    <source>
        <strain evidence="6">DSM 10642 / AEDII12DO</strain>
    </source>
</reference>
<sequence length="128" mass="14979">MYETLNVSIFKVLSDPTRVRILLALMERSMSVLELADLLNLDQPLVSYHLKHLKKYGIVDVKRVDKYHIYSVNSEKKRVINLLLKTCKEGDVVEDILSELRNELSKYVGDRMANTLIENFKKRLQEKL</sequence>
<dbReference type="Pfam" id="PF01022">
    <property type="entry name" value="HTH_5"/>
    <property type="match status" value="1"/>
</dbReference>
<dbReference type="SUPFAM" id="SSF46785">
    <property type="entry name" value="Winged helix' DNA-binding domain"/>
    <property type="match status" value="1"/>
</dbReference>
<dbReference type="PANTHER" id="PTHR43132">
    <property type="entry name" value="ARSENICAL RESISTANCE OPERON REPRESSOR ARSR-RELATED"/>
    <property type="match status" value="1"/>
</dbReference>
<dbReference type="InterPro" id="IPR036388">
    <property type="entry name" value="WH-like_DNA-bd_sf"/>
</dbReference>
<accession>D3RY43</accession>
<dbReference type="PaxDb" id="589924-Ferp_1252"/>
<dbReference type="SMART" id="SM00418">
    <property type="entry name" value="HTH_ARSR"/>
    <property type="match status" value="1"/>
</dbReference>
<dbReference type="PANTHER" id="PTHR43132:SF2">
    <property type="entry name" value="ARSENICAL RESISTANCE OPERON REPRESSOR ARSR-RELATED"/>
    <property type="match status" value="1"/>
</dbReference>
<name>D3RY43_FERPA</name>
<reference evidence="6" key="1">
    <citation type="submission" date="2010-02" db="EMBL/GenBank/DDBJ databases">
        <title>Complete sequence of Ferroglobus placidus DSM 10642.</title>
        <authorList>
            <consortium name="US DOE Joint Genome Institute"/>
            <person name="Lucas S."/>
            <person name="Copeland A."/>
            <person name="Lapidus A."/>
            <person name="Cheng J.-F."/>
            <person name="Bruce D."/>
            <person name="Goodwin L."/>
            <person name="Pitluck S."/>
            <person name="Saunders E."/>
            <person name="Brettin T."/>
            <person name="Detter J.C."/>
            <person name="Han C."/>
            <person name="Tapia R."/>
            <person name="Larimer F."/>
            <person name="Land M."/>
            <person name="Hauser L."/>
            <person name="Kyrpides N."/>
            <person name="Ivanova N."/>
            <person name="Holmes D."/>
            <person name="Lovley D."/>
            <person name="Kyrpides N."/>
            <person name="Anderson I.J."/>
            <person name="Woyke T."/>
        </authorList>
    </citation>
    <scope>NUCLEOTIDE SEQUENCE [LARGE SCALE GENOMIC DNA]</scope>
    <source>
        <strain evidence="6">DSM 10642 / AEDII12DO</strain>
    </source>
</reference>
<dbReference type="RefSeq" id="WP_012965749.1">
    <property type="nucleotide sequence ID" value="NC_013849.1"/>
</dbReference>
<evidence type="ECO:0000256" key="3">
    <source>
        <dbReference type="ARBA" id="ARBA00023163"/>
    </source>
</evidence>